<dbReference type="EMBL" id="JAPFFF010000023">
    <property type="protein sequence ID" value="KAK8852689.1"/>
    <property type="molecule type" value="Genomic_DNA"/>
</dbReference>
<proteinExistence type="predicted"/>
<dbReference type="Proteomes" id="UP001470230">
    <property type="component" value="Unassembled WGS sequence"/>
</dbReference>
<comment type="caution">
    <text evidence="2">The sequence shown here is derived from an EMBL/GenBank/DDBJ whole genome shotgun (WGS) entry which is preliminary data.</text>
</comment>
<accession>A0ABR2HU69</accession>
<evidence type="ECO:0000259" key="1">
    <source>
        <dbReference type="Pfam" id="PF00754"/>
    </source>
</evidence>
<dbReference type="InterPro" id="IPR008979">
    <property type="entry name" value="Galactose-bd-like_sf"/>
</dbReference>
<organism evidence="2 3">
    <name type="scientific">Tritrichomonas musculus</name>
    <dbReference type="NCBI Taxonomy" id="1915356"/>
    <lineage>
        <taxon>Eukaryota</taxon>
        <taxon>Metamonada</taxon>
        <taxon>Parabasalia</taxon>
        <taxon>Tritrichomonadida</taxon>
        <taxon>Tritrichomonadidae</taxon>
        <taxon>Tritrichomonas</taxon>
    </lineage>
</organism>
<dbReference type="SUPFAM" id="SSF49785">
    <property type="entry name" value="Galactose-binding domain-like"/>
    <property type="match status" value="1"/>
</dbReference>
<reference evidence="2 3" key="1">
    <citation type="submission" date="2024-04" db="EMBL/GenBank/DDBJ databases">
        <title>Tritrichomonas musculus Genome.</title>
        <authorList>
            <person name="Alves-Ferreira E."/>
            <person name="Grigg M."/>
            <person name="Lorenzi H."/>
            <person name="Galac M."/>
        </authorList>
    </citation>
    <scope>NUCLEOTIDE SEQUENCE [LARGE SCALE GENOMIC DNA]</scope>
    <source>
        <strain evidence="2 3">EAF2021</strain>
    </source>
</reference>
<evidence type="ECO:0000313" key="2">
    <source>
        <dbReference type="EMBL" id="KAK8852689.1"/>
    </source>
</evidence>
<name>A0ABR2HU69_9EUKA</name>
<evidence type="ECO:0000313" key="3">
    <source>
        <dbReference type="Proteomes" id="UP001470230"/>
    </source>
</evidence>
<dbReference type="InterPro" id="IPR000421">
    <property type="entry name" value="FA58C"/>
</dbReference>
<gene>
    <name evidence="2" type="ORF">M9Y10_017678</name>
</gene>
<protein>
    <recommendedName>
        <fullName evidence="1">F5/8 type C domain-containing protein</fullName>
    </recommendedName>
</protein>
<dbReference type="Pfam" id="PF00754">
    <property type="entry name" value="F5_F8_type_C"/>
    <property type="match status" value="1"/>
</dbReference>
<dbReference type="Gene3D" id="2.60.120.260">
    <property type="entry name" value="Galactose-binding domain-like"/>
    <property type="match status" value="1"/>
</dbReference>
<feature type="domain" description="F5/8 type C" evidence="1">
    <location>
        <begin position="76"/>
        <end position="197"/>
    </location>
</feature>
<sequence length="215" mass="25410">MKKFVDNFDFNDLDIRTWSSITNRLVQEIKKDESFKSRHEYLSPPLLIKIEPKNNEFDGIFNYLQTHGNIKNELDITFSSSTGNDPFGLLQYDDKEEWFETGDSKNSWICFEFKNHQVIPSDYIIRSYKGGEANNHPKAWKIEGSTDKQKWIPLDSQTNNDEFKKGASRVHLFHISNNEHNNEPFKYLRLQQTGQNWDNNHRLLLNSIEFYGKII</sequence>
<keyword evidence="3" id="KW-1185">Reference proteome</keyword>